<evidence type="ECO:0000256" key="6">
    <source>
        <dbReference type="ARBA" id="ARBA00023125"/>
    </source>
</evidence>
<dbReference type="GO" id="GO:0032993">
    <property type="term" value="C:protein-DNA complex"/>
    <property type="evidence" value="ECO:0007669"/>
    <property type="project" value="TreeGrafter"/>
</dbReference>
<keyword evidence="3 8" id="KW-0597">Phosphoprotein</keyword>
<dbReference type="PROSITE" id="PS51755">
    <property type="entry name" value="OMPR_PHOB"/>
    <property type="match status" value="1"/>
</dbReference>
<dbReference type="InterPro" id="IPR011006">
    <property type="entry name" value="CheY-like_superfamily"/>
</dbReference>
<keyword evidence="7" id="KW-0804">Transcription</keyword>
<evidence type="ECO:0000259" key="11">
    <source>
        <dbReference type="PROSITE" id="PS51755"/>
    </source>
</evidence>
<evidence type="ECO:0000256" key="2">
    <source>
        <dbReference type="ARBA" id="ARBA00022490"/>
    </source>
</evidence>
<evidence type="ECO:0000256" key="7">
    <source>
        <dbReference type="ARBA" id="ARBA00023163"/>
    </source>
</evidence>
<dbReference type="InterPro" id="IPR001867">
    <property type="entry name" value="OmpR/PhoB-type_DNA-bd"/>
</dbReference>
<dbReference type="AlphaFoldDB" id="A0A841HTN4"/>
<evidence type="ECO:0000256" key="1">
    <source>
        <dbReference type="ARBA" id="ARBA00004496"/>
    </source>
</evidence>
<dbReference type="Gene3D" id="1.10.10.10">
    <property type="entry name" value="Winged helix-like DNA-binding domain superfamily/Winged helix DNA-binding domain"/>
    <property type="match status" value="1"/>
</dbReference>
<dbReference type="SUPFAM" id="SSF52172">
    <property type="entry name" value="CheY-like"/>
    <property type="match status" value="1"/>
</dbReference>
<dbReference type="RefSeq" id="WP_221304436.1">
    <property type="nucleotide sequence ID" value="NZ_JACHHZ010000006.1"/>
</dbReference>
<comment type="caution">
    <text evidence="12">The sequence shown here is derived from an EMBL/GenBank/DDBJ whole genome shotgun (WGS) entry which is preliminary data.</text>
</comment>
<dbReference type="CDD" id="cd00383">
    <property type="entry name" value="trans_reg_C"/>
    <property type="match status" value="1"/>
</dbReference>
<comment type="subcellular location">
    <subcellularLocation>
        <location evidence="1">Cytoplasm</location>
    </subcellularLocation>
</comment>
<dbReference type="GO" id="GO:0006355">
    <property type="term" value="P:regulation of DNA-templated transcription"/>
    <property type="evidence" value="ECO:0007669"/>
    <property type="project" value="InterPro"/>
</dbReference>
<name>A0A841HTN4_9GAMM</name>
<dbReference type="Pfam" id="PF00072">
    <property type="entry name" value="Response_reg"/>
    <property type="match status" value="1"/>
</dbReference>
<evidence type="ECO:0000313" key="13">
    <source>
        <dbReference type="Proteomes" id="UP000588068"/>
    </source>
</evidence>
<feature type="domain" description="OmpR/PhoB-type" evidence="11">
    <location>
        <begin position="134"/>
        <end position="234"/>
    </location>
</feature>
<dbReference type="SMART" id="SM00448">
    <property type="entry name" value="REC"/>
    <property type="match status" value="1"/>
</dbReference>
<feature type="modified residue" description="4-aspartylphosphate" evidence="8">
    <location>
        <position position="55"/>
    </location>
</feature>
<keyword evidence="6 9" id="KW-0238">DNA-binding</keyword>
<dbReference type="SUPFAM" id="SSF46894">
    <property type="entry name" value="C-terminal effector domain of the bipartite response regulators"/>
    <property type="match status" value="1"/>
</dbReference>
<keyword evidence="4" id="KW-0902">Two-component regulatory system</keyword>
<keyword evidence="2" id="KW-0963">Cytoplasm</keyword>
<evidence type="ECO:0000256" key="8">
    <source>
        <dbReference type="PROSITE-ProRule" id="PRU00169"/>
    </source>
</evidence>
<feature type="DNA-binding region" description="OmpR/PhoB-type" evidence="9">
    <location>
        <begin position="134"/>
        <end position="234"/>
    </location>
</feature>
<dbReference type="GO" id="GO:0000976">
    <property type="term" value="F:transcription cis-regulatory region binding"/>
    <property type="evidence" value="ECO:0007669"/>
    <property type="project" value="TreeGrafter"/>
</dbReference>
<dbReference type="SMART" id="SM00862">
    <property type="entry name" value="Trans_reg_C"/>
    <property type="match status" value="1"/>
</dbReference>
<dbReference type="EMBL" id="JACHHZ010000006">
    <property type="protein sequence ID" value="MBB6096153.1"/>
    <property type="molecule type" value="Genomic_DNA"/>
</dbReference>
<dbReference type="Proteomes" id="UP000588068">
    <property type="component" value="Unassembled WGS sequence"/>
</dbReference>
<keyword evidence="13" id="KW-1185">Reference proteome</keyword>
<proteinExistence type="predicted"/>
<dbReference type="Pfam" id="PF00486">
    <property type="entry name" value="Trans_reg_C"/>
    <property type="match status" value="1"/>
</dbReference>
<dbReference type="Gene3D" id="3.40.50.2300">
    <property type="match status" value="1"/>
</dbReference>
<evidence type="ECO:0000256" key="3">
    <source>
        <dbReference type="ARBA" id="ARBA00022553"/>
    </source>
</evidence>
<evidence type="ECO:0000259" key="10">
    <source>
        <dbReference type="PROSITE" id="PS50110"/>
    </source>
</evidence>
<accession>A0A841HTN4</accession>
<evidence type="ECO:0000313" key="12">
    <source>
        <dbReference type="EMBL" id="MBB6096153.1"/>
    </source>
</evidence>
<dbReference type="PROSITE" id="PS50110">
    <property type="entry name" value="RESPONSE_REGULATORY"/>
    <property type="match status" value="1"/>
</dbReference>
<dbReference type="InterPro" id="IPR036388">
    <property type="entry name" value="WH-like_DNA-bd_sf"/>
</dbReference>
<sequence>MSNFPHIVVVDDDRQIRGLLTKYLQVNGLRATAVADASALDRVLASERADLVVLDVMLPGEDGLSVCRRMRAENRAPIIMLTAKGAELDRIIGLEVGAEDYMAKPFNPRELLARIRNVLRRSDRISAPTHARKRSKYRFAGWTFDTVSRSLLNPAGESLRIAGAEYDLLHALVTNASLVLSRDQLIELTRGREADPFDRSIDVLVSRLRQRLGDDAREPKIIKSVYRKGYVFATALEMD</sequence>
<dbReference type="InterPro" id="IPR016032">
    <property type="entry name" value="Sig_transdc_resp-reg_C-effctor"/>
</dbReference>
<dbReference type="FunFam" id="1.10.10.10:FF:000099">
    <property type="entry name" value="Two-component system response regulator TorR"/>
    <property type="match status" value="1"/>
</dbReference>
<dbReference type="Gene3D" id="6.10.250.690">
    <property type="match status" value="1"/>
</dbReference>
<dbReference type="GO" id="GO:0005829">
    <property type="term" value="C:cytosol"/>
    <property type="evidence" value="ECO:0007669"/>
    <property type="project" value="TreeGrafter"/>
</dbReference>
<dbReference type="PANTHER" id="PTHR48111">
    <property type="entry name" value="REGULATOR OF RPOS"/>
    <property type="match status" value="1"/>
</dbReference>
<dbReference type="GO" id="GO:0000156">
    <property type="term" value="F:phosphorelay response regulator activity"/>
    <property type="evidence" value="ECO:0007669"/>
    <property type="project" value="TreeGrafter"/>
</dbReference>
<evidence type="ECO:0000256" key="9">
    <source>
        <dbReference type="PROSITE-ProRule" id="PRU01091"/>
    </source>
</evidence>
<feature type="domain" description="Response regulatory" evidence="10">
    <location>
        <begin position="6"/>
        <end position="119"/>
    </location>
</feature>
<evidence type="ECO:0000256" key="5">
    <source>
        <dbReference type="ARBA" id="ARBA00023015"/>
    </source>
</evidence>
<protein>
    <submittedName>
        <fullName evidence="12">Two-component system OmpR family response regulator</fullName>
    </submittedName>
</protein>
<reference evidence="12 13" key="1">
    <citation type="submission" date="2020-08" db="EMBL/GenBank/DDBJ databases">
        <title>Genomic Encyclopedia of Type Strains, Phase IV (KMG-IV): sequencing the most valuable type-strain genomes for metagenomic binning, comparative biology and taxonomic classification.</title>
        <authorList>
            <person name="Goeker M."/>
        </authorList>
    </citation>
    <scope>NUCLEOTIDE SEQUENCE [LARGE SCALE GENOMIC DNA]</scope>
    <source>
        <strain evidence="12 13">DSM 26723</strain>
    </source>
</reference>
<dbReference type="InterPro" id="IPR001789">
    <property type="entry name" value="Sig_transdc_resp-reg_receiver"/>
</dbReference>
<keyword evidence="5" id="KW-0805">Transcription regulation</keyword>
<dbReference type="FunFam" id="3.40.50.2300:FF:000001">
    <property type="entry name" value="DNA-binding response regulator PhoB"/>
    <property type="match status" value="1"/>
</dbReference>
<evidence type="ECO:0000256" key="4">
    <source>
        <dbReference type="ARBA" id="ARBA00023012"/>
    </source>
</evidence>
<dbReference type="InterPro" id="IPR039420">
    <property type="entry name" value="WalR-like"/>
</dbReference>
<organism evidence="12 13">
    <name type="scientific">Povalibacter uvarum</name>
    <dbReference type="NCBI Taxonomy" id="732238"/>
    <lineage>
        <taxon>Bacteria</taxon>
        <taxon>Pseudomonadati</taxon>
        <taxon>Pseudomonadota</taxon>
        <taxon>Gammaproteobacteria</taxon>
        <taxon>Steroidobacterales</taxon>
        <taxon>Steroidobacteraceae</taxon>
        <taxon>Povalibacter</taxon>
    </lineage>
</organism>
<gene>
    <name evidence="12" type="ORF">HNQ60_005044</name>
</gene>
<dbReference type="PANTHER" id="PTHR48111:SF4">
    <property type="entry name" value="DNA-BINDING DUAL TRANSCRIPTIONAL REGULATOR OMPR"/>
    <property type="match status" value="1"/>
</dbReference>